<proteinExistence type="predicted"/>
<dbReference type="GO" id="GO:0046872">
    <property type="term" value="F:metal ion binding"/>
    <property type="evidence" value="ECO:0007669"/>
    <property type="project" value="UniProtKB-KW"/>
</dbReference>
<keyword evidence="4" id="KW-0460">Magnesium</keyword>
<accession>A0A154WG51</accession>
<dbReference type="InterPro" id="IPR047198">
    <property type="entry name" value="DDP-like_NUDIX"/>
</dbReference>
<comment type="caution">
    <text evidence="6">The sequence shown here is derived from an EMBL/GenBank/DDBJ whole genome shotgun (WGS) entry which is preliminary data.</text>
</comment>
<dbReference type="GO" id="GO:0016462">
    <property type="term" value="F:pyrophosphatase activity"/>
    <property type="evidence" value="ECO:0007669"/>
    <property type="project" value="InterPro"/>
</dbReference>
<dbReference type="EMBL" id="LPXN01000021">
    <property type="protein sequence ID" value="KZD12503.1"/>
    <property type="molecule type" value="Genomic_DNA"/>
</dbReference>
<sequence length="180" mass="20307">MGYNRGIVNRQDKMPETRLTLTSLLSPWMSEAVQAPTRQSAAVPYRLVDGQPVFLLITSRRSGRWIFPKGGLEPNLEPWENAAKEALEEAGVEGDMGTVPLGHYRSVLSDAAHTVVRVAAYPLHVRSQREAWDEKGERHRHWAVLPEAKRLLNDSEMARIADRLAQRAVNLALEHQGRKQ</sequence>
<dbReference type="STRING" id="580166.AUP43_16235"/>
<reference evidence="6 7" key="1">
    <citation type="submission" date="2015-12" db="EMBL/GenBank/DDBJ databases">
        <title>Genome sequence of Oceanibaculum pacificum MCCC 1A02656.</title>
        <authorList>
            <person name="Lu L."/>
            <person name="Lai Q."/>
            <person name="Shao Z."/>
            <person name="Qian P."/>
        </authorList>
    </citation>
    <scope>NUCLEOTIDE SEQUENCE [LARGE SCALE GENOMIC DNA]</scope>
    <source>
        <strain evidence="6 7">MCCC 1A02656</strain>
    </source>
</reference>
<feature type="domain" description="Nudix hydrolase" evidence="5">
    <location>
        <begin position="37"/>
        <end position="166"/>
    </location>
</feature>
<dbReference type="CDD" id="cd04666">
    <property type="entry name" value="NUDIX_DIPP2_like_Nudt4"/>
    <property type="match status" value="1"/>
</dbReference>
<dbReference type="PROSITE" id="PS51462">
    <property type="entry name" value="NUDIX"/>
    <property type="match status" value="1"/>
</dbReference>
<keyword evidence="7" id="KW-1185">Reference proteome</keyword>
<evidence type="ECO:0000313" key="7">
    <source>
        <dbReference type="Proteomes" id="UP000076400"/>
    </source>
</evidence>
<dbReference type="PANTHER" id="PTHR12629:SF0">
    <property type="entry name" value="DIPHOSPHOINOSITOL-POLYPHOSPHATE DIPHOSPHATASE"/>
    <property type="match status" value="1"/>
</dbReference>
<dbReference type="SUPFAM" id="SSF55811">
    <property type="entry name" value="Nudix"/>
    <property type="match status" value="1"/>
</dbReference>
<evidence type="ECO:0000256" key="4">
    <source>
        <dbReference type="ARBA" id="ARBA00022842"/>
    </source>
</evidence>
<dbReference type="InterPro" id="IPR000086">
    <property type="entry name" value="NUDIX_hydrolase_dom"/>
</dbReference>
<dbReference type="InterPro" id="IPR015797">
    <property type="entry name" value="NUDIX_hydrolase-like_dom_sf"/>
</dbReference>
<dbReference type="GO" id="GO:0005737">
    <property type="term" value="C:cytoplasm"/>
    <property type="evidence" value="ECO:0007669"/>
    <property type="project" value="TreeGrafter"/>
</dbReference>
<keyword evidence="3" id="KW-0378">Hydrolase</keyword>
<protein>
    <recommendedName>
        <fullName evidence="5">Nudix hydrolase domain-containing protein</fullName>
    </recommendedName>
</protein>
<keyword evidence="2" id="KW-0479">Metal-binding</keyword>
<evidence type="ECO:0000313" key="6">
    <source>
        <dbReference type="EMBL" id="KZD12503.1"/>
    </source>
</evidence>
<evidence type="ECO:0000256" key="1">
    <source>
        <dbReference type="ARBA" id="ARBA00001946"/>
    </source>
</evidence>
<dbReference type="Proteomes" id="UP000076400">
    <property type="component" value="Unassembled WGS sequence"/>
</dbReference>
<organism evidence="6 7">
    <name type="scientific">Oceanibaculum pacificum</name>
    <dbReference type="NCBI Taxonomy" id="580166"/>
    <lineage>
        <taxon>Bacteria</taxon>
        <taxon>Pseudomonadati</taxon>
        <taxon>Pseudomonadota</taxon>
        <taxon>Alphaproteobacteria</taxon>
        <taxon>Rhodospirillales</taxon>
        <taxon>Oceanibaculaceae</taxon>
        <taxon>Oceanibaculum</taxon>
    </lineage>
</organism>
<gene>
    <name evidence="6" type="ORF">AUP43_16235</name>
</gene>
<dbReference type="PANTHER" id="PTHR12629">
    <property type="entry name" value="DIPHOSPHOINOSITOL POLYPHOSPHATE PHOSPHOHYDROLASE"/>
    <property type="match status" value="1"/>
</dbReference>
<evidence type="ECO:0000256" key="2">
    <source>
        <dbReference type="ARBA" id="ARBA00022723"/>
    </source>
</evidence>
<dbReference type="AlphaFoldDB" id="A0A154WG51"/>
<evidence type="ECO:0000256" key="3">
    <source>
        <dbReference type="ARBA" id="ARBA00022801"/>
    </source>
</evidence>
<dbReference type="Gene3D" id="3.90.79.10">
    <property type="entry name" value="Nucleoside Triphosphate Pyrophosphohydrolase"/>
    <property type="match status" value="1"/>
</dbReference>
<name>A0A154WG51_9PROT</name>
<dbReference type="Pfam" id="PF00293">
    <property type="entry name" value="NUDIX"/>
    <property type="match status" value="1"/>
</dbReference>
<evidence type="ECO:0000259" key="5">
    <source>
        <dbReference type="PROSITE" id="PS51462"/>
    </source>
</evidence>
<comment type="cofactor">
    <cofactor evidence="1">
        <name>Mg(2+)</name>
        <dbReference type="ChEBI" id="CHEBI:18420"/>
    </cofactor>
</comment>